<dbReference type="EMBL" id="BDQI01000036">
    <property type="protein sequence ID" value="GAX57479.1"/>
    <property type="molecule type" value="Genomic_DNA"/>
</dbReference>
<sequence>MQFAAETIIGMELPVVHHKIHCWRSPPHFNSAGLLLLRLHHHFS</sequence>
<evidence type="ECO:0000313" key="2">
    <source>
        <dbReference type="Proteomes" id="UP000217446"/>
    </source>
</evidence>
<accession>A0A250VTR2</accession>
<reference evidence="2" key="1">
    <citation type="submission" date="2017-05" db="EMBL/GenBank/DDBJ databases">
        <title>Streptomyces olivochromogenes NBRC 3561 whole genome shotgun sequence.</title>
        <authorList>
            <person name="Dohra H."/>
            <person name="Kodani S."/>
        </authorList>
    </citation>
    <scope>NUCLEOTIDE SEQUENCE [LARGE SCALE GENOMIC DNA]</scope>
    <source>
        <strain evidence="2">NBRC 3561</strain>
    </source>
</reference>
<dbReference type="AlphaFoldDB" id="A0A250VTR2"/>
<evidence type="ECO:0000313" key="1">
    <source>
        <dbReference type="EMBL" id="GAX57479.1"/>
    </source>
</evidence>
<dbReference type="Proteomes" id="UP000217446">
    <property type="component" value="Unassembled WGS sequence"/>
</dbReference>
<protein>
    <submittedName>
        <fullName evidence="1">Uncharacterized protein</fullName>
    </submittedName>
</protein>
<organism evidence="1 2">
    <name type="scientific">Streptomyces olivochromogenes</name>
    <dbReference type="NCBI Taxonomy" id="1963"/>
    <lineage>
        <taxon>Bacteria</taxon>
        <taxon>Bacillati</taxon>
        <taxon>Actinomycetota</taxon>
        <taxon>Actinomycetes</taxon>
        <taxon>Kitasatosporales</taxon>
        <taxon>Streptomycetaceae</taxon>
        <taxon>Streptomyces</taxon>
    </lineage>
</organism>
<comment type="caution">
    <text evidence="1">The sequence shown here is derived from an EMBL/GenBank/DDBJ whole genome shotgun (WGS) entry which is preliminary data.</text>
</comment>
<name>A0A250VTR2_STROL</name>
<proteinExistence type="predicted"/>
<gene>
    <name evidence="1" type="ORF">SO3561_09049</name>
</gene>
<keyword evidence="2" id="KW-1185">Reference proteome</keyword>